<dbReference type="InterPro" id="IPR000007">
    <property type="entry name" value="Tubby_C"/>
</dbReference>
<organism evidence="3 4">
    <name type="scientific">Cyclostephanos tholiformis</name>
    <dbReference type="NCBI Taxonomy" id="382380"/>
    <lineage>
        <taxon>Eukaryota</taxon>
        <taxon>Sar</taxon>
        <taxon>Stramenopiles</taxon>
        <taxon>Ochrophyta</taxon>
        <taxon>Bacillariophyta</taxon>
        <taxon>Coscinodiscophyceae</taxon>
        <taxon>Thalassiosirophycidae</taxon>
        <taxon>Stephanodiscales</taxon>
        <taxon>Stephanodiscaceae</taxon>
        <taxon>Cyclostephanos</taxon>
    </lineage>
</organism>
<name>A0ABD3SD24_9STRA</name>
<dbReference type="Gene3D" id="3.20.90.10">
    <property type="entry name" value="Tubby Protein, Chain A"/>
    <property type="match status" value="1"/>
</dbReference>
<evidence type="ECO:0000256" key="1">
    <source>
        <dbReference type="ARBA" id="ARBA00007129"/>
    </source>
</evidence>
<comment type="similarity">
    <text evidence="1">Belongs to the TUB family.</text>
</comment>
<dbReference type="Proteomes" id="UP001530377">
    <property type="component" value="Unassembled WGS sequence"/>
</dbReference>
<reference evidence="3 4" key="1">
    <citation type="submission" date="2024-10" db="EMBL/GenBank/DDBJ databases">
        <title>Updated reference genomes for cyclostephanoid diatoms.</title>
        <authorList>
            <person name="Roberts W.R."/>
            <person name="Alverson A.J."/>
        </authorList>
    </citation>
    <scope>NUCLEOTIDE SEQUENCE [LARGE SCALE GENOMIC DNA]</scope>
    <source>
        <strain evidence="3 4">AJA228-03</strain>
    </source>
</reference>
<comment type="caution">
    <text evidence="3">The sequence shown here is derived from an EMBL/GenBank/DDBJ whole genome shotgun (WGS) entry which is preliminary data.</text>
</comment>
<dbReference type="PANTHER" id="PTHR16517:SF7">
    <property type="entry name" value="PROTEIN KING TUBBY"/>
    <property type="match status" value="1"/>
</dbReference>
<dbReference type="PRINTS" id="PR01573">
    <property type="entry name" value="SUPERTUBBY"/>
</dbReference>
<dbReference type="PANTHER" id="PTHR16517">
    <property type="entry name" value="TUBBY-RELATED"/>
    <property type="match status" value="1"/>
</dbReference>
<dbReference type="InterPro" id="IPR025659">
    <property type="entry name" value="Tubby-like_C"/>
</dbReference>
<sequence>MSRNDHDKNSDSILGKLRSNFLGTEYHIYDNGKNPEYEEVFFDEKNDGEIRCELGVILYAASTSLGSKGPRKMKVCISKVDEDGLPLKVWNPTKKDDESMANCLKKETRSFDKLYLLYNMPPSWNDEAGTCVLNINGRATMASVKNFQLCTHDEQNIMQFVKTGSDEFSLVVQWPMSLFQAFAVALSSFDSKLGCD</sequence>
<gene>
    <name evidence="3" type="ORF">ACHAXA_005921</name>
</gene>
<feature type="domain" description="Tubby C-terminal" evidence="2">
    <location>
        <begin position="1"/>
        <end position="191"/>
    </location>
</feature>
<protein>
    <recommendedName>
        <fullName evidence="2">Tubby C-terminal domain-containing protein</fullName>
    </recommendedName>
</protein>
<keyword evidence="4" id="KW-1185">Reference proteome</keyword>
<proteinExistence type="inferred from homology"/>
<accession>A0ABD3SD24</accession>
<dbReference type="AlphaFoldDB" id="A0ABD3SD24"/>
<dbReference type="Pfam" id="PF01167">
    <property type="entry name" value="Tub"/>
    <property type="match status" value="1"/>
</dbReference>
<dbReference type="EMBL" id="JALLPB020000070">
    <property type="protein sequence ID" value="KAL3822288.1"/>
    <property type="molecule type" value="Genomic_DNA"/>
</dbReference>
<dbReference type="SUPFAM" id="SSF54518">
    <property type="entry name" value="Tubby C-terminal domain-like"/>
    <property type="match status" value="1"/>
</dbReference>
<evidence type="ECO:0000313" key="3">
    <source>
        <dbReference type="EMBL" id="KAL3822288.1"/>
    </source>
</evidence>
<evidence type="ECO:0000313" key="4">
    <source>
        <dbReference type="Proteomes" id="UP001530377"/>
    </source>
</evidence>
<evidence type="ECO:0000259" key="2">
    <source>
        <dbReference type="Pfam" id="PF01167"/>
    </source>
</evidence>